<comment type="subcellular location">
    <subcellularLocation>
        <location evidence="10">Endoplasmic reticulum membrane</location>
        <topology evidence="10">Multi-pass membrane protein</topology>
    </subcellularLocation>
    <subcellularLocation>
        <location evidence="1">Membrane</location>
        <topology evidence="1">Multi-pass membrane protein</topology>
    </subcellularLocation>
</comment>
<dbReference type="Proteomes" id="UP000241394">
    <property type="component" value="Chromosome LG2"/>
</dbReference>
<gene>
    <name evidence="11" type="ORF">CEY00_Acc02130</name>
</gene>
<protein>
    <recommendedName>
        <fullName evidence="3 10">Protein-S-isoprenylcysteine O-methyltransferase</fullName>
        <ecNumber evidence="3 10">2.1.1.100</ecNumber>
    </recommendedName>
</protein>
<sequence length="197" mass="23038">MTEIFSYTACRQLLQMFLAIFFFHSSEYVLAIAFHGRSNVTVRSLLVSKNYFLAMICSVLEYFLEVYFFPGLKEHWWVSNMGLVMVVIGEIIRKMAIITAGRAFTHLIKIYHEEHHDLVTHGVYGYFRHPGYCGFLIWSIGTQVMLCNPVSTFAFAIVVWSFFAKRIPYEEYFLRQFFGSDYNEYAHRVPSGVPFVK</sequence>
<comment type="catalytic activity">
    <reaction evidence="10">
        <text>[protein]-C-terminal S-[(2E,6E)-farnesyl]-L-cysteine + S-adenosyl-L-methionine = [protein]-C-terminal S-[(2E,6E)-farnesyl]-L-cysteine methyl ester + S-adenosyl-L-homocysteine</text>
        <dbReference type="Rhea" id="RHEA:21672"/>
        <dbReference type="Rhea" id="RHEA-COMP:12125"/>
        <dbReference type="Rhea" id="RHEA-COMP:12126"/>
        <dbReference type="ChEBI" id="CHEBI:57856"/>
        <dbReference type="ChEBI" id="CHEBI:59789"/>
        <dbReference type="ChEBI" id="CHEBI:90510"/>
        <dbReference type="ChEBI" id="CHEBI:90511"/>
        <dbReference type="EC" id="2.1.1.100"/>
    </reaction>
</comment>
<keyword evidence="8 10" id="KW-1133">Transmembrane helix</keyword>
<comment type="similarity">
    <text evidence="2 10">Belongs to the class VI-like SAM-binding methyltransferase superfamily. Isoprenylcysteine carboxyl methyltransferase family.</text>
</comment>
<dbReference type="Pfam" id="PF04140">
    <property type="entry name" value="ICMT"/>
    <property type="match status" value="1"/>
</dbReference>
<reference evidence="12" key="2">
    <citation type="journal article" date="2018" name="BMC Genomics">
        <title>A manually annotated Actinidia chinensis var. chinensis (kiwifruit) genome highlights the challenges associated with draft genomes and gene prediction in plants.</title>
        <authorList>
            <person name="Pilkington S.M."/>
            <person name="Crowhurst R."/>
            <person name="Hilario E."/>
            <person name="Nardozza S."/>
            <person name="Fraser L."/>
            <person name="Peng Y."/>
            <person name="Gunaseelan K."/>
            <person name="Simpson R."/>
            <person name="Tahir J."/>
            <person name="Deroles S.C."/>
            <person name="Templeton K."/>
            <person name="Luo Z."/>
            <person name="Davy M."/>
            <person name="Cheng C."/>
            <person name="McNeilage M."/>
            <person name="Scaglione D."/>
            <person name="Liu Y."/>
            <person name="Zhang Q."/>
            <person name="Datson P."/>
            <person name="De Silva N."/>
            <person name="Gardiner S.E."/>
            <person name="Bassett H."/>
            <person name="Chagne D."/>
            <person name="McCallum J."/>
            <person name="Dzierzon H."/>
            <person name="Deng C."/>
            <person name="Wang Y.Y."/>
            <person name="Barron L."/>
            <person name="Manako K."/>
            <person name="Bowen J."/>
            <person name="Foster T.M."/>
            <person name="Erridge Z.A."/>
            <person name="Tiffin H."/>
            <person name="Waite C.N."/>
            <person name="Davies K.M."/>
            <person name="Grierson E.P."/>
            <person name="Laing W.A."/>
            <person name="Kirk R."/>
            <person name="Chen X."/>
            <person name="Wood M."/>
            <person name="Montefiori M."/>
            <person name="Brummell D.A."/>
            <person name="Schwinn K.E."/>
            <person name="Catanach A."/>
            <person name="Fullerton C."/>
            <person name="Li D."/>
            <person name="Meiyalaghan S."/>
            <person name="Nieuwenhuizen N."/>
            <person name="Read N."/>
            <person name="Prakash R."/>
            <person name="Hunter D."/>
            <person name="Zhang H."/>
            <person name="McKenzie M."/>
            <person name="Knabel M."/>
            <person name="Harris A."/>
            <person name="Allan A.C."/>
            <person name="Gleave A."/>
            <person name="Chen A."/>
            <person name="Janssen B.J."/>
            <person name="Plunkett B."/>
            <person name="Ampomah-Dwamena C."/>
            <person name="Voogd C."/>
            <person name="Leif D."/>
            <person name="Lafferty D."/>
            <person name="Souleyre E.J.F."/>
            <person name="Varkonyi-Gasic E."/>
            <person name="Gambi F."/>
            <person name="Hanley J."/>
            <person name="Yao J.L."/>
            <person name="Cheung J."/>
            <person name="David K.M."/>
            <person name="Warren B."/>
            <person name="Marsh K."/>
            <person name="Snowden K.C."/>
            <person name="Lin-Wang K."/>
            <person name="Brian L."/>
            <person name="Martinez-Sanchez M."/>
            <person name="Wang M."/>
            <person name="Ileperuma N."/>
            <person name="Macnee N."/>
            <person name="Campin R."/>
            <person name="McAtee P."/>
            <person name="Drummond R.S.M."/>
            <person name="Espley R.V."/>
            <person name="Ireland H.S."/>
            <person name="Wu R."/>
            <person name="Atkinson R.G."/>
            <person name="Karunairetnam S."/>
            <person name="Bulley S."/>
            <person name="Chunkath S."/>
            <person name="Hanley Z."/>
            <person name="Storey R."/>
            <person name="Thrimawithana A.H."/>
            <person name="Thomson S."/>
            <person name="David C."/>
            <person name="Testolin R."/>
            <person name="Huang H."/>
            <person name="Hellens R.P."/>
            <person name="Schaffer R.J."/>
        </authorList>
    </citation>
    <scope>NUCLEOTIDE SEQUENCE [LARGE SCALE GENOMIC DNA]</scope>
    <source>
        <strain evidence="12">cv. Red5</strain>
    </source>
</reference>
<comment type="caution">
    <text evidence="11">The sequence shown here is derived from an EMBL/GenBank/DDBJ whole genome shotgun (WGS) entry which is preliminary data.</text>
</comment>
<dbReference type="InParanoid" id="A0A2R6RY22"/>
<dbReference type="Gene3D" id="1.20.120.1630">
    <property type="match status" value="1"/>
</dbReference>
<dbReference type="PANTHER" id="PTHR12714:SF9">
    <property type="entry name" value="PROTEIN-S-ISOPRENYLCYSTEINE O-METHYLTRANSFERASE"/>
    <property type="match status" value="1"/>
</dbReference>
<dbReference type="PROSITE" id="PS51564">
    <property type="entry name" value="SAM_ICMT"/>
    <property type="match status" value="1"/>
</dbReference>
<dbReference type="GO" id="GO:0004671">
    <property type="term" value="F:protein C-terminal S-isoprenylcysteine carboxyl O-methyltransferase activity"/>
    <property type="evidence" value="ECO:0007669"/>
    <property type="project" value="UniProtKB-EC"/>
</dbReference>
<feature type="transmembrane region" description="Helical" evidence="10">
    <location>
        <begin position="135"/>
        <end position="163"/>
    </location>
</feature>
<dbReference type="GO" id="GO:0005789">
    <property type="term" value="C:endoplasmic reticulum membrane"/>
    <property type="evidence" value="ECO:0007669"/>
    <property type="project" value="UniProtKB-SubCell"/>
</dbReference>
<evidence type="ECO:0000256" key="9">
    <source>
        <dbReference type="ARBA" id="ARBA00023136"/>
    </source>
</evidence>
<evidence type="ECO:0000256" key="5">
    <source>
        <dbReference type="ARBA" id="ARBA00022679"/>
    </source>
</evidence>
<proteinExistence type="inferred from homology"/>
<keyword evidence="10" id="KW-0256">Endoplasmic reticulum</keyword>
<feature type="transmembrane region" description="Helical" evidence="10">
    <location>
        <begin position="75"/>
        <end position="92"/>
    </location>
</feature>
<dbReference type="PANTHER" id="PTHR12714">
    <property type="entry name" value="PROTEIN-S ISOPRENYLCYSTEINE O-METHYLTRANSFERASE"/>
    <property type="match status" value="1"/>
</dbReference>
<dbReference type="OrthoDB" id="422086at2759"/>
<accession>A0A2R6RY22</accession>
<evidence type="ECO:0000256" key="6">
    <source>
        <dbReference type="ARBA" id="ARBA00022691"/>
    </source>
</evidence>
<evidence type="ECO:0000256" key="3">
    <source>
        <dbReference type="ARBA" id="ARBA00012151"/>
    </source>
</evidence>
<dbReference type="InterPro" id="IPR007269">
    <property type="entry name" value="ICMT_MeTrfase"/>
</dbReference>
<feature type="transmembrane region" description="Helical" evidence="10">
    <location>
        <begin position="51"/>
        <end position="69"/>
    </location>
</feature>
<evidence type="ECO:0000313" key="11">
    <source>
        <dbReference type="EMBL" id="PSS34922.1"/>
    </source>
</evidence>
<dbReference type="FunCoup" id="A0A2R6RY22">
    <property type="interactions" value="3125"/>
</dbReference>
<evidence type="ECO:0000256" key="2">
    <source>
        <dbReference type="ARBA" id="ARBA00009140"/>
    </source>
</evidence>
<dbReference type="EC" id="2.1.1.100" evidence="3 10"/>
<evidence type="ECO:0000256" key="8">
    <source>
        <dbReference type="ARBA" id="ARBA00022989"/>
    </source>
</evidence>
<name>A0A2R6RY22_ACTCC</name>
<dbReference type="Gramene" id="PSS34922">
    <property type="protein sequence ID" value="PSS34922"/>
    <property type="gene ID" value="CEY00_Acc02130"/>
</dbReference>
<dbReference type="GO" id="GO:0032259">
    <property type="term" value="P:methylation"/>
    <property type="evidence" value="ECO:0007669"/>
    <property type="project" value="UniProtKB-KW"/>
</dbReference>
<evidence type="ECO:0000256" key="4">
    <source>
        <dbReference type="ARBA" id="ARBA00022603"/>
    </source>
</evidence>
<evidence type="ECO:0000256" key="10">
    <source>
        <dbReference type="RuleBase" id="RU362022"/>
    </source>
</evidence>
<dbReference type="OMA" id="IKREEAY"/>
<dbReference type="STRING" id="1590841.A0A2R6RY22"/>
<evidence type="ECO:0000256" key="7">
    <source>
        <dbReference type="ARBA" id="ARBA00022692"/>
    </source>
</evidence>
<keyword evidence="6 10" id="KW-0949">S-adenosyl-L-methionine</keyword>
<keyword evidence="4 10" id="KW-0489">Methyltransferase</keyword>
<keyword evidence="9 10" id="KW-0472">Membrane</keyword>
<keyword evidence="7 10" id="KW-0812">Transmembrane</keyword>
<evidence type="ECO:0000256" key="1">
    <source>
        <dbReference type="ARBA" id="ARBA00004141"/>
    </source>
</evidence>
<feature type="transmembrane region" description="Helical" evidence="10">
    <location>
        <begin position="12"/>
        <end position="30"/>
    </location>
</feature>
<evidence type="ECO:0000313" key="12">
    <source>
        <dbReference type="Proteomes" id="UP000241394"/>
    </source>
</evidence>
<organism evidence="11 12">
    <name type="scientific">Actinidia chinensis var. chinensis</name>
    <name type="common">Chinese soft-hair kiwi</name>
    <dbReference type="NCBI Taxonomy" id="1590841"/>
    <lineage>
        <taxon>Eukaryota</taxon>
        <taxon>Viridiplantae</taxon>
        <taxon>Streptophyta</taxon>
        <taxon>Embryophyta</taxon>
        <taxon>Tracheophyta</taxon>
        <taxon>Spermatophyta</taxon>
        <taxon>Magnoliopsida</taxon>
        <taxon>eudicotyledons</taxon>
        <taxon>Gunneridae</taxon>
        <taxon>Pentapetalae</taxon>
        <taxon>asterids</taxon>
        <taxon>Ericales</taxon>
        <taxon>Actinidiaceae</taxon>
        <taxon>Actinidia</taxon>
    </lineage>
</organism>
<reference evidence="11 12" key="1">
    <citation type="submission" date="2017-07" db="EMBL/GenBank/DDBJ databases">
        <title>An improved, manually edited Actinidia chinensis var. chinensis (kiwifruit) genome highlights the challenges associated with draft genomes and gene prediction in plants.</title>
        <authorList>
            <person name="Pilkington S."/>
            <person name="Crowhurst R."/>
            <person name="Hilario E."/>
            <person name="Nardozza S."/>
            <person name="Fraser L."/>
            <person name="Peng Y."/>
            <person name="Gunaseelan K."/>
            <person name="Simpson R."/>
            <person name="Tahir J."/>
            <person name="Deroles S."/>
            <person name="Templeton K."/>
            <person name="Luo Z."/>
            <person name="Davy M."/>
            <person name="Cheng C."/>
            <person name="Mcneilage M."/>
            <person name="Scaglione D."/>
            <person name="Liu Y."/>
            <person name="Zhang Q."/>
            <person name="Datson P."/>
            <person name="De Silva N."/>
            <person name="Gardiner S."/>
            <person name="Bassett H."/>
            <person name="Chagne D."/>
            <person name="Mccallum J."/>
            <person name="Dzierzon H."/>
            <person name="Deng C."/>
            <person name="Wang Y.-Y."/>
            <person name="Barron N."/>
            <person name="Manako K."/>
            <person name="Bowen J."/>
            <person name="Foster T."/>
            <person name="Erridge Z."/>
            <person name="Tiffin H."/>
            <person name="Waite C."/>
            <person name="Davies K."/>
            <person name="Grierson E."/>
            <person name="Laing W."/>
            <person name="Kirk R."/>
            <person name="Chen X."/>
            <person name="Wood M."/>
            <person name="Montefiori M."/>
            <person name="Brummell D."/>
            <person name="Schwinn K."/>
            <person name="Catanach A."/>
            <person name="Fullerton C."/>
            <person name="Li D."/>
            <person name="Meiyalaghan S."/>
            <person name="Nieuwenhuizen N."/>
            <person name="Read N."/>
            <person name="Prakash R."/>
            <person name="Hunter D."/>
            <person name="Zhang H."/>
            <person name="Mckenzie M."/>
            <person name="Knabel M."/>
            <person name="Harris A."/>
            <person name="Allan A."/>
            <person name="Chen A."/>
            <person name="Janssen B."/>
            <person name="Plunkett B."/>
            <person name="Dwamena C."/>
            <person name="Voogd C."/>
            <person name="Leif D."/>
            <person name="Lafferty D."/>
            <person name="Souleyre E."/>
            <person name="Varkonyi-Gasic E."/>
            <person name="Gambi F."/>
            <person name="Hanley J."/>
            <person name="Yao J.-L."/>
            <person name="Cheung J."/>
            <person name="David K."/>
            <person name="Warren B."/>
            <person name="Marsh K."/>
            <person name="Snowden K."/>
            <person name="Lin-Wang K."/>
            <person name="Brian L."/>
            <person name="Martinez-Sanchez M."/>
            <person name="Wang M."/>
            <person name="Ileperuma N."/>
            <person name="Macnee N."/>
            <person name="Campin R."/>
            <person name="Mcatee P."/>
            <person name="Drummond R."/>
            <person name="Espley R."/>
            <person name="Ireland H."/>
            <person name="Wu R."/>
            <person name="Atkinson R."/>
            <person name="Karunairetnam S."/>
            <person name="Bulley S."/>
            <person name="Chunkath S."/>
            <person name="Hanley Z."/>
            <person name="Storey R."/>
            <person name="Thrimawithana A."/>
            <person name="Thomson S."/>
            <person name="David C."/>
            <person name="Testolin R."/>
        </authorList>
    </citation>
    <scope>NUCLEOTIDE SEQUENCE [LARGE SCALE GENOMIC DNA]</scope>
    <source>
        <strain evidence="12">cv. Red5</strain>
        <tissue evidence="11">Young leaf</tissue>
    </source>
</reference>
<dbReference type="EMBL" id="NKQK01000002">
    <property type="protein sequence ID" value="PSS34922.1"/>
    <property type="molecule type" value="Genomic_DNA"/>
</dbReference>
<dbReference type="AlphaFoldDB" id="A0A2R6RY22"/>
<dbReference type="InterPro" id="IPR025770">
    <property type="entry name" value="PPMT_MeTrfase"/>
</dbReference>
<keyword evidence="12" id="KW-1185">Reference proteome</keyword>
<keyword evidence="5 11" id="KW-0808">Transferase</keyword>
<comment type="cofactor">
    <cofactor evidence="10">
        <name>Zn(2+)</name>
        <dbReference type="ChEBI" id="CHEBI:29105"/>
    </cofactor>
    <text evidence="10">Divalent metal cations. Probably Zn(2+).</text>
</comment>